<dbReference type="AlphaFoldDB" id="B8D4N5"/>
<gene>
    <name evidence="2" type="ordered locus">DKAM_0740</name>
</gene>
<dbReference type="SUPFAM" id="SSF54665">
    <property type="entry name" value="CO dehydrogenase molybdoprotein N-domain-like"/>
    <property type="match status" value="1"/>
</dbReference>
<reference evidence="2 3" key="1">
    <citation type="journal article" date="2009" name="J. Bacteriol.">
        <title>Complete genome sequence of the anaerobic, protein-degrading hyperthermophilic crenarchaeon Desulfurococcus kamchatkensis.</title>
        <authorList>
            <person name="Ravin N.V."/>
            <person name="Mardanov A.V."/>
            <person name="Beletsky A.V."/>
            <person name="Kublanov I.V."/>
            <person name="Kolganova T.V."/>
            <person name="Lebedinsky A.V."/>
            <person name="Chernyh N.A."/>
            <person name="Bonch-Osmolovskaya E.A."/>
            <person name="Skryabin K.G."/>
        </authorList>
    </citation>
    <scope>NUCLEOTIDE SEQUENCE [LARGE SCALE GENOMIC DNA]</scope>
    <source>
        <strain evidence="3">DSM 18924 / JCM 16383 / VKM B-2413 / 1221n</strain>
    </source>
</reference>
<dbReference type="HOGENOM" id="CLU_001681_2_3_2"/>
<dbReference type="GeneID" id="7170908"/>
<dbReference type="Pfam" id="PF20256">
    <property type="entry name" value="MoCoBD_2"/>
    <property type="match status" value="1"/>
</dbReference>
<dbReference type="InterPro" id="IPR000674">
    <property type="entry name" value="Ald_Oxase/Xan_DH_a/b"/>
</dbReference>
<dbReference type="RefSeq" id="WP_012608407.1">
    <property type="nucleotide sequence ID" value="NC_011766.1"/>
</dbReference>
<proteinExistence type="predicted"/>
<dbReference type="InterPro" id="IPR016208">
    <property type="entry name" value="Ald_Oxase/xanthine_DH-like"/>
</dbReference>
<dbReference type="SMART" id="SM01008">
    <property type="entry name" value="Ald_Xan_dh_C"/>
    <property type="match status" value="1"/>
</dbReference>
<dbReference type="Proteomes" id="UP000006903">
    <property type="component" value="Chromosome"/>
</dbReference>
<accession>B8D4N5</accession>
<evidence type="ECO:0000313" key="3">
    <source>
        <dbReference type="Proteomes" id="UP000006903"/>
    </source>
</evidence>
<dbReference type="STRING" id="490899.DKAM_0740"/>
<evidence type="ECO:0000259" key="1">
    <source>
        <dbReference type="SMART" id="SM01008"/>
    </source>
</evidence>
<dbReference type="InterPro" id="IPR046867">
    <property type="entry name" value="AldOxase/xan_DH_MoCoBD2"/>
</dbReference>
<dbReference type="PANTHER" id="PTHR11908">
    <property type="entry name" value="XANTHINE DEHYDROGENASE"/>
    <property type="match status" value="1"/>
</dbReference>
<dbReference type="Gene3D" id="3.90.1170.50">
    <property type="entry name" value="Aldehyde oxidase/xanthine dehydrogenase, a/b hammerhead"/>
    <property type="match status" value="1"/>
</dbReference>
<dbReference type="InterPro" id="IPR037165">
    <property type="entry name" value="AldOxase/xan_DH_Mopterin-bd_sf"/>
</dbReference>
<evidence type="ECO:0000313" key="2">
    <source>
        <dbReference type="EMBL" id="ACL11066.1"/>
    </source>
</evidence>
<dbReference type="Gene3D" id="3.30.365.10">
    <property type="entry name" value="Aldehyde oxidase/xanthine dehydrogenase, molybdopterin binding domain"/>
    <property type="match status" value="4"/>
</dbReference>
<name>B8D4N5_DESA1</name>
<dbReference type="InterPro" id="IPR008274">
    <property type="entry name" value="AldOxase/xan_DH_MoCoBD1"/>
</dbReference>
<feature type="domain" description="Aldehyde oxidase/xanthine dehydrogenase a/b hammerhead" evidence="1">
    <location>
        <begin position="34"/>
        <end position="143"/>
    </location>
</feature>
<sequence length="780" mass="85238">MVDSTSLLEKWLSASEFLVIGRKVSRVDSLEKALGKALFTEDYYIDYFLGNALYVKQVLSTYPHARLKSISLPEHLRSKGVKLFTARDIPGENQVGYALPDQPLLAEGKVRYHGEVVALVASIDMDEALRAVEEVRVEYEPLPYILDPLEAMNRNDILIHEEAGSNIAFKTRVRRGNVEEGFSRAHVIVENEYRLHHQEHAYLETEAALAIPSIEGGVTIIGGLQYPHLGQRIVARVLGLPLSKVKIVAPYIGGGFGGKDDEGPLACAKAALVAYLTGKPALLIYSREESIKVHPKREAAIIRYRSGADADGRLTAIDVTIIHDTGAYANRGPFILWRATMHASGPYVVPNARIDGYAVYTNKVYQGSFRGFGNLSIQFAVERQMDQLAERLGLDPVEFRLKNIVREGSFTITGQLLDHSVGVADALVKVANTCRWRERRREIEEFNKHSERIKKGIGVAVAWHGISTSRGVPDWSNAYVKIEQDGSVTLYTGIVEIGQGSPSSAHVQIVCELLGITPDRIRVVYGTTDSPDTGATHASRGSSIGGIGVYVAASKLRERLSELASRVLGVPVEDLVFADNKVYSKSNPGKQISLRDLVKEAMARGVELSATGYFFLPKGRFDDAVGQGFAYPAYSYIVVVSEVEVDTLTGVVRVTRVYPGLAAGRIINPQQVEGQIEGAVAQGVGYALMEKLVFSDNGEVLNTNLTDYVIPTIKDVPEIAEPIYVEDLFKYGPFGAKGVGEMALIPMPASIANAVSHALGVNVTRTPLTPEEVLRLIGRL</sequence>
<dbReference type="eggNOG" id="arCOG01167">
    <property type="taxonomic scope" value="Archaea"/>
</dbReference>
<dbReference type="PANTHER" id="PTHR11908:SF157">
    <property type="entry name" value="XANTHINE DEHYDROGENASE SUBUNIT D-RELATED"/>
    <property type="match status" value="1"/>
</dbReference>
<dbReference type="SUPFAM" id="SSF56003">
    <property type="entry name" value="Molybdenum cofactor-binding domain"/>
    <property type="match status" value="1"/>
</dbReference>
<protein>
    <submittedName>
        <fullName evidence="2">Aldehyde oxidase and xanthine dehydrogenase, molybdopterin binding</fullName>
    </submittedName>
</protein>
<dbReference type="GO" id="GO:0005506">
    <property type="term" value="F:iron ion binding"/>
    <property type="evidence" value="ECO:0007669"/>
    <property type="project" value="InterPro"/>
</dbReference>
<dbReference type="Pfam" id="PF01315">
    <property type="entry name" value="Ald_Xan_dh_C"/>
    <property type="match status" value="1"/>
</dbReference>
<dbReference type="InterPro" id="IPR036856">
    <property type="entry name" value="Ald_Oxase/Xan_DH_a/b_sf"/>
</dbReference>
<dbReference type="GO" id="GO:0016491">
    <property type="term" value="F:oxidoreductase activity"/>
    <property type="evidence" value="ECO:0007669"/>
    <property type="project" value="InterPro"/>
</dbReference>
<dbReference type="EMBL" id="CP001140">
    <property type="protein sequence ID" value="ACL11066.1"/>
    <property type="molecule type" value="Genomic_DNA"/>
</dbReference>
<dbReference type="KEGG" id="dka:DKAM_0740"/>
<dbReference type="Pfam" id="PF02738">
    <property type="entry name" value="MoCoBD_1"/>
    <property type="match status" value="1"/>
</dbReference>
<organism evidence="2 3">
    <name type="scientific">Desulfurococcus amylolyticus (strain DSM 18924 / JCM 16383 / VKM B-2413 / 1221n)</name>
    <name type="common">Desulfurococcus kamchatkensis</name>
    <dbReference type="NCBI Taxonomy" id="490899"/>
    <lineage>
        <taxon>Archaea</taxon>
        <taxon>Thermoproteota</taxon>
        <taxon>Thermoprotei</taxon>
        <taxon>Desulfurococcales</taxon>
        <taxon>Desulfurococcaceae</taxon>
        <taxon>Desulfurococcus</taxon>
    </lineage>
</organism>